<evidence type="ECO:0000313" key="2">
    <source>
        <dbReference type="EMBL" id="SFQ85750.1"/>
    </source>
</evidence>
<dbReference type="SMART" id="SM00914">
    <property type="entry name" value="IDEAL"/>
    <property type="match status" value="1"/>
</dbReference>
<feature type="domain" description="IDEAL" evidence="1">
    <location>
        <begin position="25"/>
        <end position="61"/>
    </location>
</feature>
<protein>
    <submittedName>
        <fullName evidence="2">IDEAL domain-containing protein</fullName>
    </submittedName>
</protein>
<evidence type="ECO:0000313" key="3">
    <source>
        <dbReference type="Proteomes" id="UP000182762"/>
    </source>
</evidence>
<sequence length="65" mass="7621">MENNVSNEMNQVEINIHDEVVAELFLNQVVKDFKKGKILEEIDQSLKNRDKETFLRLTEELQSVS</sequence>
<dbReference type="GeneID" id="93713002"/>
<comment type="caution">
    <text evidence="2">The sequence shown here is derived from an EMBL/GenBank/DDBJ whole genome shotgun (WGS) entry which is preliminary data.</text>
</comment>
<dbReference type="Proteomes" id="UP000182762">
    <property type="component" value="Unassembled WGS sequence"/>
</dbReference>
<keyword evidence="3" id="KW-1185">Reference proteome</keyword>
<proteinExistence type="predicted"/>
<dbReference type="Gene3D" id="4.10.810.10">
    <property type="entry name" value="Virus Scaffolding Protein, Chain A"/>
    <property type="match status" value="1"/>
</dbReference>
<dbReference type="RefSeq" id="WP_061803027.1">
    <property type="nucleotide sequence ID" value="NZ_FOXX01000016.1"/>
</dbReference>
<dbReference type="InterPro" id="IPR014957">
    <property type="entry name" value="IDEAL_dom"/>
</dbReference>
<dbReference type="Pfam" id="PF08858">
    <property type="entry name" value="IDEAL"/>
    <property type="match status" value="1"/>
</dbReference>
<reference evidence="2 3" key="1">
    <citation type="submission" date="2016-10" db="EMBL/GenBank/DDBJ databases">
        <authorList>
            <person name="Varghese N."/>
            <person name="Submissions S."/>
        </authorList>
    </citation>
    <scope>NUCLEOTIDE SEQUENCE [LARGE SCALE GENOMIC DNA]</scope>
    <source>
        <strain evidence="2 3">DSM 13796</strain>
    </source>
</reference>
<organism evidence="2 3">
    <name type="scientific">Priestia endophytica DSM 13796</name>
    <dbReference type="NCBI Taxonomy" id="1121089"/>
    <lineage>
        <taxon>Bacteria</taxon>
        <taxon>Bacillati</taxon>
        <taxon>Bacillota</taxon>
        <taxon>Bacilli</taxon>
        <taxon>Bacillales</taxon>
        <taxon>Bacillaceae</taxon>
        <taxon>Priestia</taxon>
    </lineage>
</organism>
<dbReference type="InterPro" id="IPR027393">
    <property type="entry name" value="Virus_scaffolding_prot_C"/>
</dbReference>
<evidence type="ECO:0000259" key="1">
    <source>
        <dbReference type="SMART" id="SM00914"/>
    </source>
</evidence>
<accession>A0A1I6BXT7</accession>
<dbReference type="EMBL" id="FOXX01000016">
    <property type="protein sequence ID" value="SFQ85750.1"/>
    <property type="molecule type" value="Genomic_DNA"/>
</dbReference>
<gene>
    <name evidence="2" type="ORF">SAMN02745910_04468</name>
</gene>
<name>A0A1I6BXT7_9BACI</name>